<dbReference type="AlphaFoldDB" id="A0AAE3DZE1"/>
<dbReference type="EMBL" id="JAJEQM010000013">
    <property type="protein sequence ID" value="MCC2211040.1"/>
    <property type="molecule type" value="Genomic_DNA"/>
</dbReference>
<dbReference type="Proteomes" id="UP001198242">
    <property type="component" value="Unassembled WGS sequence"/>
</dbReference>
<name>A0AAE3DZE1_9FIRM</name>
<feature type="transmembrane region" description="Helical" evidence="3">
    <location>
        <begin position="217"/>
        <end position="235"/>
    </location>
</feature>
<dbReference type="Pfam" id="PF09997">
    <property type="entry name" value="DUF2238"/>
    <property type="match status" value="1"/>
</dbReference>
<feature type="coiled-coil region" evidence="1">
    <location>
        <begin position="250"/>
        <end position="277"/>
    </location>
</feature>
<evidence type="ECO:0000256" key="2">
    <source>
        <dbReference type="SAM" id="MobiDB-lite"/>
    </source>
</evidence>
<evidence type="ECO:0000313" key="4">
    <source>
        <dbReference type="EMBL" id="MCC2211040.1"/>
    </source>
</evidence>
<proteinExistence type="predicted"/>
<keyword evidence="5" id="KW-1185">Reference proteome</keyword>
<dbReference type="RefSeq" id="WP_308456675.1">
    <property type="nucleotide sequence ID" value="NZ_JAJEQM010000013.1"/>
</dbReference>
<protein>
    <submittedName>
        <fullName evidence="4">Uncharacterized protein</fullName>
    </submittedName>
</protein>
<keyword evidence="1" id="KW-0175">Coiled coil</keyword>
<feature type="region of interest" description="Disordered" evidence="2">
    <location>
        <begin position="278"/>
        <end position="300"/>
    </location>
</feature>
<sequence>MKRIGKKGRFVLLLVLQILVVLTMVAEIFNRNFYNVFLCLLTLVLFNIPRFVDLKLNIKLPTMLEVVILLFIFAAEILGEIQSFYTIFPYWDTILHTINGFIMAAIGFALIDILNQDPRFHINMSPFFVAFVAFCFSMTVGVVWEFFEFGMDQIFGMDMQKDFIVNAIHSATLNPNGLNGTVSLNGITSTIVNYNGGQYVIEGGYLDVGIIDTMKDLMVNCIGAVVFSIIGILYIKHRGKGKIAKSFIPLMKTTEEIEETQKMIEEFKSKKRRNKNEKVKLNVGVNNDGDNGIGSDSTGE</sequence>
<evidence type="ECO:0000313" key="5">
    <source>
        <dbReference type="Proteomes" id="UP001198242"/>
    </source>
</evidence>
<keyword evidence="3" id="KW-0472">Membrane</keyword>
<feature type="transmembrane region" description="Helical" evidence="3">
    <location>
        <begin position="64"/>
        <end position="88"/>
    </location>
</feature>
<keyword evidence="3" id="KW-0812">Transmembrane</keyword>
<feature type="transmembrane region" description="Helical" evidence="3">
    <location>
        <begin position="94"/>
        <end position="115"/>
    </location>
</feature>
<gene>
    <name evidence="4" type="ORF">LKE05_09595</name>
</gene>
<accession>A0AAE3DZE1</accession>
<keyword evidence="3" id="KW-1133">Transmembrane helix</keyword>
<organism evidence="4 5">
    <name type="scientific">Hominilimicola fabiformis</name>
    <dbReference type="NCBI Taxonomy" id="2885356"/>
    <lineage>
        <taxon>Bacteria</taxon>
        <taxon>Bacillati</taxon>
        <taxon>Bacillota</taxon>
        <taxon>Clostridia</taxon>
        <taxon>Eubacteriales</taxon>
        <taxon>Oscillospiraceae</taxon>
        <taxon>Hominilimicola</taxon>
    </lineage>
</organism>
<comment type="caution">
    <text evidence="4">The sequence shown here is derived from an EMBL/GenBank/DDBJ whole genome shotgun (WGS) entry which is preliminary data.</text>
</comment>
<reference evidence="4 5" key="1">
    <citation type="submission" date="2021-10" db="EMBL/GenBank/DDBJ databases">
        <title>Anaerobic single-cell dispensing facilitates the cultivation of human gut bacteria.</title>
        <authorList>
            <person name="Afrizal A."/>
        </authorList>
    </citation>
    <scope>NUCLEOTIDE SEQUENCE [LARGE SCALE GENOMIC DNA]</scope>
    <source>
        <strain evidence="4 5">CLA-AA-H232</strain>
    </source>
</reference>
<feature type="compositionally biased region" description="Low complexity" evidence="2">
    <location>
        <begin position="282"/>
        <end position="294"/>
    </location>
</feature>
<feature type="transmembrane region" description="Helical" evidence="3">
    <location>
        <begin position="127"/>
        <end position="147"/>
    </location>
</feature>
<dbReference type="InterPro" id="IPR014509">
    <property type="entry name" value="YjdF-like"/>
</dbReference>
<evidence type="ECO:0000256" key="3">
    <source>
        <dbReference type="SAM" id="Phobius"/>
    </source>
</evidence>
<feature type="transmembrane region" description="Helical" evidence="3">
    <location>
        <begin position="35"/>
        <end position="52"/>
    </location>
</feature>
<evidence type="ECO:0000256" key="1">
    <source>
        <dbReference type="SAM" id="Coils"/>
    </source>
</evidence>